<evidence type="ECO:0000259" key="1">
    <source>
        <dbReference type="Pfam" id="PF12728"/>
    </source>
</evidence>
<dbReference type="AlphaFoldDB" id="A0A410P2C5"/>
<dbReference type="GO" id="GO:0003677">
    <property type="term" value="F:DNA binding"/>
    <property type="evidence" value="ECO:0007669"/>
    <property type="project" value="InterPro"/>
</dbReference>
<gene>
    <name evidence="2" type="ORF">BU251_00040</name>
</gene>
<dbReference type="Pfam" id="PF12728">
    <property type="entry name" value="HTH_17"/>
    <property type="match status" value="1"/>
</dbReference>
<name>A0A410P2C5_VELA1</name>
<keyword evidence="3" id="KW-1185">Reference proteome</keyword>
<dbReference type="EMBL" id="CP019384">
    <property type="protein sequence ID" value="QAT16238.1"/>
    <property type="molecule type" value="Genomic_DNA"/>
</dbReference>
<dbReference type="KEGG" id="vai:BU251_00040"/>
<organism evidence="2 3">
    <name type="scientific">Velamenicoccus archaeovorus</name>
    <dbReference type="NCBI Taxonomy" id="1930593"/>
    <lineage>
        <taxon>Bacteria</taxon>
        <taxon>Pseudomonadati</taxon>
        <taxon>Candidatus Omnitrophota</taxon>
        <taxon>Candidatus Velamenicoccus</taxon>
    </lineage>
</organism>
<dbReference type="InterPro" id="IPR041657">
    <property type="entry name" value="HTH_17"/>
</dbReference>
<proteinExistence type="predicted"/>
<accession>A0A410P2C5</accession>
<feature type="domain" description="Helix-turn-helix" evidence="1">
    <location>
        <begin position="6"/>
        <end position="49"/>
    </location>
</feature>
<dbReference type="NCBIfam" id="TIGR01764">
    <property type="entry name" value="excise"/>
    <property type="match status" value="1"/>
</dbReference>
<sequence>MEEKEYFSIAQAAKILKISRIAVYKKVKKGQLPAIRIGKIYAVPKEDIIRKVRGIKGRSLKPEEKAKIKMAVNKTLREYGDVLKRLGEE</sequence>
<protein>
    <recommendedName>
        <fullName evidence="1">Helix-turn-helix domain-containing protein</fullName>
    </recommendedName>
</protein>
<dbReference type="OrthoDB" id="1853825at2"/>
<dbReference type="InterPro" id="IPR010093">
    <property type="entry name" value="SinI_DNA-bd"/>
</dbReference>
<evidence type="ECO:0000313" key="3">
    <source>
        <dbReference type="Proteomes" id="UP000287243"/>
    </source>
</evidence>
<dbReference type="RefSeq" id="WP_128698876.1">
    <property type="nucleotide sequence ID" value="NZ_CP019384.1"/>
</dbReference>
<evidence type="ECO:0000313" key="2">
    <source>
        <dbReference type="EMBL" id="QAT16238.1"/>
    </source>
</evidence>
<dbReference type="Proteomes" id="UP000287243">
    <property type="component" value="Chromosome"/>
</dbReference>
<reference evidence="2 3" key="1">
    <citation type="submission" date="2017-01" db="EMBL/GenBank/DDBJ databases">
        <title>First insights into the biology of 'candidatus Vampirococcus archaeovorus'.</title>
        <authorList>
            <person name="Kizina J."/>
            <person name="Jordan S."/>
            <person name="Stueber K."/>
            <person name="Reinhardt R."/>
            <person name="Harder J."/>
        </authorList>
    </citation>
    <scope>NUCLEOTIDE SEQUENCE [LARGE SCALE GENOMIC DNA]</scope>
    <source>
        <strain evidence="2 3">LiM</strain>
    </source>
</reference>